<comment type="caution">
    <text evidence="2">The sequence shown here is derived from an EMBL/GenBank/DDBJ whole genome shotgun (WGS) entry which is preliminary data.</text>
</comment>
<gene>
    <name evidence="2" type="ORF">HanXRQr2_Chr17g0793651</name>
</gene>
<evidence type="ECO:0000313" key="2">
    <source>
        <dbReference type="EMBL" id="KAF5754649.1"/>
    </source>
</evidence>
<dbReference type="Proteomes" id="UP000215914">
    <property type="component" value="Unassembled WGS sequence"/>
</dbReference>
<keyword evidence="3" id="KW-1185">Reference proteome</keyword>
<proteinExistence type="predicted"/>
<protein>
    <recommendedName>
        <fullName evidence="4">DUF4283 domain-containing protein</fullName>
    </recommendedName>
</protein>
<reference evidence="2" key="1">
    <citation type="journal article" date="2017" name="Nature">
        <title>The sunflower genome provides insights into oil metabolism, flowering and Asterid evolution.</title>
        <authorList>
            <person name="Badouin H."/>
            <person name="Gouzy J."/>
            <person name="Grassa C.J."/>
            <person name="Murat F."/>
            <person name="Staton S.E."/>
            <person name="Cottret L."/>
            <person name="Lelandais-Briere C."/>
            <person name="Owens G.L."/>
            <person name="Carrere S."/>
            <person name="Mayjonade B."/>
            <person name="Legrand L."/>
            <person name="Gill N."/>
            <person name="Kane N.C."/>
            <person name="Bowers J.E."/>
            <person name="Hubner S."/>
            <person name="Bellec A."/>
            <person name="Berard A."/>
            <person name="Berges H."/>
            <person name="Blanchet N."/>
            <person name="Boniface M.C."/>
            <person name="Brunel D."/>
            <person name="Catrice O."/>
            <person name="Chaidir N."/>
            <person name="Claudel C."/>
            <person name="Donnadieu C."/>
            <person name="Faraut T."/>
            <person name="Fievet G."/>
            <person name="Helmstetter N."/>
            <person name="King M."/>
            <person name="Knapp S.J."/>
            <person name="Lai Z."/>
            <person name="Le Paslier M.C."/>
            <person name="Lippi Y."/>
            <person name="Lorenzon L."/>
            <person name="Mandel J.R."/>
            <person name="Marage G."/>
            <person name="Marchand G."/>
            <person name="Marquand E."/>
            <person name="Bret-Mestries E."/>
            <person name="Morien E."/>
            <person name="Nambeesan S."/>
            <person name="Nguyen T."/>
            <person name="Pegot-Espagnet P."/>
            <person name="Pouilly N."/>
            <person name="Raftis F."/>
            <person name="Sallet E."/>
            <person name="Schiex T."/>
            <person name="Thomas J."/>
            <person name="Vandecasteele C."/>
            <person name="Vares D."/>
            <person name="Vear F."/>
            <person name="Vautrin S."/>
            <person name="Crespi M."/>
            <person name="Mangin B."/>
            <person name="Burke J.M."/>
            <person name="Salse J."/>
            <person name="Munos S."/>
            <person name="Vincourt P."/>
            <person name="Rieseberg L.H."/>
            <person name="Langlade N.B."/>
        </authorList>
    </citation>
    <scope>NUCLEOTIDE SEQUENCE</scope>
    <source>
        <tissue evidence="2">Leaves</tissue>
    </source>
</reference>
<sequence length="298" mass="32934">MAVPKTHNDGYFNGNQSQNFRVSNPNPLGTSYKDSLMGSSKGSVQAEKIVVVSDFAKSFEDWFGRSLITRVADLTTLVKLDKLLSFEEGPKISLKYVGGLYMLLIFESSEEMYSFKDGNSFVKSWFSWLEIWNGQSLPFERIAWLKITGVSLHLLDVEVFDSVGRIFGKVIHASSISKDIDDLTYNLVGVLVGDGAVICESVTLKWKDRKFKVWVSEETGDWVPDCISDGDSWEEKTEKTLGQDLESDSDKPTSPENFDSQSGGGDGNTNCNGNPKVSVVEEVGAASGSCMGEYEEVF</sequence>
<name>A0A9K3DFS7_HELAN</name>
<evidence type="ECO:0008006" key="4">
    <source>
        <dbReference type="Google" id="ProtNLM"/>
    </source>
</evidence>
<feature type="region of interest" description="Disordered" evidence="1">
    <location>
        <begin position="1"/>
        <end position="24"/>
    </location>
</feature>
<evidence type="ECO:0000256" key="1">
    <source>
        <dbReference type="SAM" id="MobiDB-lite"/>
    </source>
</evidence>
<feature type="region of interest" description="Disordered" evidence="1">
    <location>
        <begin position="226"/>
        <end position="276"/>
    </location>
</feature>
<organism evidence="2 3">
    <name type="scientific">Helianthus annuus</name>
    <name type="common">Common sunflower</name>
    <dbReference type="NCBI Taxonomy" id="4232"/>
    <lineage>
        <taxon>Eukaryota</taxon>
        <taxon>Viridiplantae</taxon>
        <taxon>Streptophyta</taxon>
        <taxon>Embryophyta</taxon>
        <taxon>Tracheophyta</taxon>
        <taxon>Spermatophyta</taxon>
        <taxon>Magnoliopsida</taxon>
        <taxon>eudicotyledons</taxon>
        <taxon>Gunneridae</taxon>
        <taxon>Pentapetalae</taxon>
        <taxon>asterids</taxon>
        <taxon>campanulids</taxon>
        <taxon>Asterales</taxon>
        <taxon>Asteraceae</taxon>
        <taxon>Asteroideae</taxon>
        <taxon>Heliantheae alliance</taxon>
        <taxon>Heliantheae</taxon>
        <taxon>Helianthus</taxon>
    </lineage>
</organism>
<reference evidence="2" key="2">
    <citation type="submission" date="2020-06" db="EMBL/GenBank/DDBJ databases">
        <title>Helianthus annuus Genome sequencing and assembly Release 2.</title>
        <authorList>
            <person name="Gouzy J."/>
            <person name="Langlade N."/>
            <person name="Munos S."/>
        </authorList>
    </citation>
    <scope>NUCLEOTIDE SEQUENCE</scope>
    <source>
        <tissue evidence="2">Leaves</tissue>
    </source>
</reference>
<dbReference type="EMBL" id="MNCJ02000332">
    <property type="protein sequence ID" value="KAF5754649.1"/>
    <property type="molecule type" value="Genomic_DNA"/>
</dbReference>
<dbReference type="AlphaFoldDB" id="A0A9K3DFS7"/>
<feature type="compositionally biased region" description="Polar residues" evidence="1">
    <location>
        <begin position="13"/>
        <end position="24"/>
    </location>
</feature>
<accession>A0A9K3DFS7</accession>
<dbReference type="Gramene" id="mRNA:HanXRQr2_Chr17g0793651">
    <property type="protein sequence ID" value="CDS:HanXRQr2_Chr17g0793651.1"/>
    <property type="gene ID" value="HanXRQr2_Chr17g0793651"/>
</dbReference>
<evidence type="ECO:0000313" key="3">
    <source>
        <dbReference type="Proteomes" id="UP000215914"/>
    </source>
</evidence>